<evidence type="ECO:0000313" key="4">
    <source>
        <dbReference type="Proteomes" id="UP000290244"/>
    </source>
</evidence>
<dbReference type="Gene3D" id="2.60.40.60">
    <property type="entry name" value="Cadherins"/>
    <property type="match status" value="1"/>
</dbReference>
<dbReference type="Pfam" id="PF00028">
    <property type="entry name" value="Cadherin"/>
    <property type="match status" value="1"/>
</dbReference>
<evidence type="ECO:0000313" key="3">
    <source>
        <dbReference type="EMBL" id="QBG37134.1"/>
    </source>
</evidence>
<dbReference type="InterPro" id="IPR032331">
    <property type="entry name" value="DUF4856"/>
</dbReference>
<dbReference type="GO" id="GO:0005509">
    <property type="term" value="F:calcium ion binding"/>
    <property type="evidence" value="ECO:0007669"/>
    <property type="project" value="InterPro"/>
</dbReference>
<keyword evidence="4" id="KW-1185">Reference proteome</keyword>
<sequence length="603" mass="65920">MMEFKRKALAIAVMVATSTLTACGGSSSSSDPDPVTPENKAPTAVTLTANTVEENAMGVEVGTLAATDADSGDTHTFTTDNASFVIDGTTLSLAADASFDFEKMASVDVDVTVTDNGGLSHTETLTINVTDLLDYYDFVSEFDAEKSSVSYSGQTARHALIAELKNYIGNGGLQSDVDNGELSSKEEIVAKLNSFYDRDENAWDGFAVTFTDAKQKFFSEISSYKSLKDKVAGNDASGQHALWNGESNEAGQYTGENIAFTGWSTWDDAPAHVPADGVIPQKTPHGLVQQFFSQIADNAMENPGGKRYIHGAEQIEANEIPVFVNYDGTDLNQLIQKFLLMAVTYSQATDDYLDENKGLATDNTGRDKGEKDYTKLEHQFDEGFGYFGAARNYLDYSDNEIAGKVKTEEDGRADWNGKHDTDGDGEIDLFSEFNFGASVNAAKRDRGSEVQTDFTKEAMDAFLAGRKLINDAAGTELTTEQMAELLEYRDAAVLTWEKAIAATVVHYINDLRGDLDKLKAGADDYSFTDLAKHFSEMKGFALGLQFNPYSKITDEQFVEINTLFKDAPVTELSEIDEYQSDLVKARDILQAALEFDADNVENW</sequence>
<dbReference type="PROSITE" id="PS50268">
    <property type="entry name" value="CADHERIN_2"/>
    <property type="match status" value="1"/>
</dbReference>
<accession>A0A4P6P6L8</accession>
<dbReference type="KEGG" id="lsd:EMK97_16055"/>
<reference evidence="3 4" key="1">
    <citation type="submission" date="2018-12" db="EMBL/GenBank/DDBJ databases">
        <title>Complete genome of Litorilituus sediminis.</title>
        <authorList>
            <person name="Liu A."/>
            <person name="Rong J."/>
        </authorList>
    </citation>
    <scope>NUCLEOTIDE SEQUENCE [LARGE SCALE GENOMIC DNA]</scope>
    <source>
        <strain evidence="3 4">JCM 17549</strain>
    </source>
</reference>
<dbReference type="GO" id="GO:0016020">
    <property type="term" value="C:membrane"/>
    <property type="evidence" value="ECO:0007669"/>
    <property type="project" value="InterPro"/>
</dbReference>
<dbReference type="Proteomes" id="UP000290244">
    <property type="component" value="Chromosome"/>
</dbReference>
<dbReference type="SUPFAM" id="SSF49313">
    <property type="entry name" value="Cadherin-like"/>
    <property type="match status" value="1"/>
</dbReference>
<dbReference type="GO" id="GO:0007156">
    <property type="term" value="P:homophilic cell adhesion via plasma membrane adhesion molecules"/>
    <property type="evidence" value="ECO:0007669"/>
    <property type="project" value="InterPro"/>
</dbReference>
<feature type="domain" description="Cadherin" evidence="2">
    <location>
        <begin position="43"/>
        <end position="142"/>
    </location>
</feature>
<dbReference type="Pfam" id="PF16148">
    <property type="entry name" value="DUF4856"/>
    <property type="match status" value="1"/>
</dbReference>
<feature type="signal peptide" evidence="1">
    <location>
        <begin position="1"/>
        <end position="22"/>
    </location>
</feature>
<dbReference type="PROSITE" id="PS51257">
    <property type="entry name" value="PROKAR_LIPOPROTEIN"/>
    <property type="match status" value="1"/>
</dbReference>
<dbReference type="AlphaFoldDB" id="A0A4P6P6L8"/>
<evidence type="ECO:0000256" key="1">
    <source>
        <dbReference type="SAM" id="SignalP"/>
    </source>
</evidence>
<protein>
    <submittedName>
        <fullName evidence="3">DUF4856 domain-containing protein</fullName>
    </submittedName>
</protein>
<keyword evidence="1" id="KW-0732">Signal</keyword>
<dbReference type="EMBL" id="CP034759">
    <property type="protein sequence ID" value="QBG37134.1"/>
    <property type="molecule type" value="Genomic_DNA"/>
</dbReference>
<dbReference type="OrthoDB" id="5498726at2"/>
<proteinExistence type="predicted"/>
<name>A0A4P6P6L8_9GAMM</name>
<dbReference type="InterPro" id="IPR015919">
    <property type="entry name" value="Cadherin-like_sf"/>
</dbReference>
<gene>
    <name evidence="3" type="ORF">EMK97_16055</name>
</gene>
<dbReference type="CDD" id="cd11304">
    <property type="entry name" value="Cadherin_repeat"/>
    <property type="match status" value="1"/>
</dbReference>
<organism evidence="3 4">
    <name type="scientific">Litorilituus sediminis</name>
    <dbReference type="NCBI Taxonomy" id="718192"/>
    <lineage>
        <taxon>Bacteria</taxon>
        <taxon>Pseudomonadati</taxon>
        <taxon>Pseudomonadota</taxon>
        <taxon>Gammaproteobacteria</taxon>
        <taxon>Alteromonadales</taxon>
        <taxon>Colwelliaceae</taxon>
        <taxon>Litorilituus</taxon>
    </lineage>
</organism>
<feature type="chain" id="PRO_5020271216" evidence="1">
    <location>
        <begin position="23"/>
        <end position="603"/>
    </location>
</feature>
<dbReference type="InterPro" id="IPR002126">
    <property type="entry name" value="Cadherin-like_dom"/>
</dbReference>
<evidence type="ECO:0000259" key="2">
    <source>
        <dbReference type="PROSITE" id="PS50268"/>
    </source>
</evidence>